<sequence>MLTCALVSVHDRVANKEYPAVYSTAAQGSPPSLDEESVTRVRIDKQKDPLIMIQSLQDCLQGMEQQQQSSNASKFVHSIAESIARVFQYIRASSYTHPTSSHTI</sequence>
<name>A0AA35T5H0_GEOBA</name>
<evidence type="ECO:0000313" key="2">
    <source>
        <dbReference type="Proteomes" id="UP001174909"/>
    </source>
</evidence>
<keyword evidence="2" id="KW-1185">Reference proteome</keyword>
<accession>A0AA35T5H0</accession>
<protein>
    <submittedName>
        <fullName evidence="1">Uncharacterized protein</fullName>
    </submittedName>
</protein>
<gene>
    <name evidence="1" type="ORF">GBAR_LOCUS23387</name>
</gene>
<dbReference type="AlphaFoldDB" id="A0AA35T5H0"/>
<evidence type="ECO:0000313" key="1">
    <source>
        <dbReference type="EMBL" id="CAI8042125.1"/>
    </source>
</evidence>
<proteinExistence type="predicted"/>
<reference evidence="1" key="1">
    <citation type="submission" date="2023-03" db="EMBL/GenBank/DDBJ databases">
        <authorList>
            <person name="Steffen K."/>
            <person name="Cardenas P."/>
        </authorList>
    </citation>
    <scope>NUCLEOTIDE SEQUENCE</scope>
</reference>
<comment type="caution">
    <text evidence="1">The sequence shown here is derived from an EMBL/GenBank/DDBJ whole genome shotgun (WGS) entry which is preliminary data.</text>
</comment>
<organism evidence="1 2">
    <name type="scientific">Geodia barretti</name>
    <name type="common">Barrett's horny sponge</name>
    <dbReference type="NCBI Taxonomy" id="519541"/>
    <lineage>
        <taxon>Eukaryota</taxon>
        <taxon>Metazoa</taxon>
        <taxon>Porifera</taxon>
        <taxon>Demospongiae</taxon>
        <taxon>Heteroscleromorpha</taxon>
        <taxon>Tetractinellida</taxon>
        <taxon>Astrophorina</taxon>
        <taxon>Geodiidae</taxon>
        <taxon>Geodia</taxon>
    </lineage>
</organism>
<dbReference type="EMBL" id="CASHTH010003238">
    <property type="protein sequence ID" value="CAI8042125.1"/>
    <property type="molecule type" value="Genomic_DNA"/>
</dbReference>
<dbReference type="Proteomes" id="UP001174909">
    <property type="component" value="Unassembled WGS sequence"/>
</dbReference>